<evidence type="ECO:0000313" key="1">
    <source>
        <dbReference type="EMBL" id="KAK4439151.1"/>
    </source>
</evidence>
<reference evidence="1" key="1">
    <citation type="submission" date="2020-06" db="EMBL/GenBank/DDBJ databases">
        <authorList>
            <person name="Li T."/>
            <person name="Hu X."/>
            <person name="Zhang T."/>
            <person name="Song X."/>
            <person name="Zhang H."/>
            <person name="Dai N."/>
            <person name="Sheng W."/>
            <person name="Hou X."/>
            <person name="Wei L."/>
        </authorList>
    </citation>
    <scope>NUCLEOTIDE SEQUENCE</scope>
    <source>
        <strain evidence="1">3651</strain>
        <tissue evidence="1">Leaf</tissue>
    </source>
</reference>
<dbReference type="EMBL" id="JACGWO010000001">
    <property type="protein sequence ID" value="KAK4439151.1"/>
    <property type="molecule type" value="Genomic_DNA"/>
</dbReference>
<gene>
    <name evidence="1" type="ORF">Salat_0250000</name>
</gene>
<sequence length="278" mass="30894">MEGDIMRLDSVLSLIVEECVGVVIPQSEWEKGSGGFRLTFVGRLPFDSDLCRGLDLLPWTFDWNLVVIQSLSPTANPLSVDLDWCPFFINVHDLSFAQRTFVVVHYIGKCLGAWLDVEDVGRYILWYDTDHFVDPGTKTPYGCSGVRWLGAHIFGDFRWDSIDSPWPEVVARGGLVGLASLQERLAKSPEQLPVKCGQKEAVLGRQLVDQSSASLGLDLREFEGNWPVGHLTSQTHIRPALGMTDDLVGSSLGRTENRPKSVNDPFFVSQPMPYLAGN</sequence>
<reference evidence="1" key="2">
    <citation type="journal article" date="2024" name="Plant">
        <title>Genomic evolution and insights into agronomic trait innovations of Sesamum species.</title>
        <authorList>
            <person name="Miao H."/>
            <person name="Wang L."/>
            <person name="Qu L."/>
            <person name="Liu H."/>
            <person name="Sun Y."/>
            <person name="Le M."/>
            <person name="Wang Q."/>
            <person name="Wei S."/>
            <person name="Zheng Y."/>
            <person name="Lin W."/>
            <person name="Duan Y."/>
            <person name="Cao H."/>
            <person name="Xiong S."/>
            <person name="Wang X."/>
            <person name="Wei L."/>
            <person name="Li C."/>
            <person name="Ma Q."/>
            <person name="Ju M."/>
            <person name="Zhao R."/>
            <person name="Li G."/>
            <person name="Mu C."/>
            <person name="Tian Q."/>
            <person name="Mei H."/>
            <person name="Zhang T."/>
            <person name="Gao T."/>
            <person name="Zhang H."/>
        </authorList>
    </citation>
    <scope>NUCLEOTIDE SEQUENCE</scope>
    <source>
        <strain evidence="1">3651</strain>
    </source>
</reference>
<keyword evidence="2" id="KW-1185">Reference proteome</keyword>
<accession>A0AAE1YZG1</accession>
<dbReference type="Proteomes" id="UP001293254">
    <property type="component" value="Unassembled WGS sequence"/>
</dbReference>
<comment type="caution">
    <text evidence="1">The sequence shown here is derived from an EMBL/GenBank/DDBJ whole genome shotgun (WGS) entry which is preliminary data.</text>
</comment>
<evidence type="ECO:0000313" key="2">
    <source>
        <dbReference type="Proteomes" id="UP001293254"/>
    </source>
</evidence>
<proteinExistence type="predicted"/>
<protein>
    <submittedName>
        <fullName evidence="1">Uncharacterized protein</fullName>
    </submittedName>
</protein>
<name>A0AAE1YZG1_9LAMI</name>
<organism evidence="1 2">
    <name type="scientific">Sesamum alatum</name>
    <dbReference type="NCBI Taxonomy" id="300844"/>
    <lineage>
        <taxon>Eukaryota</taxon>
        <taxon>Viridiplantae</taxon>
        <taxon>Streptophyta</taxon>
        <taxon>Embryophyta</taxon>
        <taxon>Tracheophyta</taxon>
        <taxon>Spermatophyta</taxon>
        <taxon>Magnoliopsida</taxon>
        <taxon>eudicotyledons</taxon>
        <taxon>Gunneridae</taxon>
        <taxon>Pentapetalae</taxon>
        <taxon>asterids</taxon>
        <taxon>lamiids</taxon>
        <taxon>Lamiales</taxon>
        <taxon>Pedaliaceae</taxon>
        <taxon>Sesamum</taxon>
    </lineage>
</organism>
<dbReference type="AlphaFoldDB" id="A0AAE1YZG1"/>